<protein>
    <submittedName>
        <fullName evidence="2">DUF3565 domain-containing protein</fullName>
    </submittedName>
</protein>
<evidence type="ECO:0000313" key="3">
    <source>
        <dbReference type="Proteomes" id="UP001292571"/>
    </source>
</evidence>
<comment type="caution">
    <text evidence="2">The sequence shown here is derived from an EMBL/GenBank/DDBJ whole genome shotgun (WGS) entry which is preliminary data.</text>
</comment>
<dbReference type="InterPro" id="IPR021948">
    <property type="entry name" value="DUF3565"/>
</dbReference>
<proteinExistence type="predicted"/>
<organism evidence="2 3">
    <name type="scientific">Pseudomonas spirodelae</name>
    <dbReference type="NCBI Taxonomy" id="3101751"/>
    <lineage>
        <taxon>Bacteria</taxon>
        <taxon>Pseudomonadati</taxon>
        <taxon>Pseudomonadota</taxon>
        <taxon>Gammaproteobacteria</taxon>
        <taxon>Pseudomonadales</taxon>
        <taxon>Pseudomonadaceae</taxon>
        <taxon>Pseudomonas</taxon>
    </lineage>
</organism>
<feature type="region of interest" description="Disordered" evidence="1">
    <location>
        <begin position="20"/>
        <end position="40"/>
    </location>
</feature>
<reference evidence="2 3" key="1">
    <citation type="submission" date="2023-12" db="EMBL/GenBank/DDBJ databases">
        <title>Pseudomonas sp. T5W1.</title>
        <authorList>
            <person name="Maltman C."/>
        </authorList>
    </citation>
    <scope>NUCLEOTIDE SEQUENCE [LARGE SCALE GENOMIC DNA]</scope>
    <source>
        <strain evidence="2 3">T5W1</strain>
    </source>
</reference>
<gene>
    <name evidence="2" type="ORF">SOP97_04375</name>
</gene>
<dbReference type="RefSeq" id="WP_322948342.1">
    <property type="nucleotide sequence ID" value="NZ_JAYEET010000012.1"/>
</dbReference>
<sequence>METALLAAISMGRDLLLENKERASLPKGAPESEPDTDGRPCSALVRVLDFRQDEHGDWLAVLSCGHTQHLRHQPPWQNRAWVVDAQQRQAHVGKPFLCGWCAAERGAREAMTERPNQDLNKER</sequence>
<dbReference type="Pfam" id="PF12088">
    <property type="entry name" value="DUF3565"/>
    <property type="match status" value="1"/>
</dbReference>
<evidence type="ECO:0000313" key="2">
    <source>
        <dbReference type="EMBL" id="MEA1605054.1"/>
    </source>
</evidence>
<dbReference type="EMBL" id="JAYEET010000012">
    <property type="protein sequence ID" value="MEA1605054.1"/>
    <property type="molecule type" value="Genomic_DNA"/>
</dbReference>
<accession>A0ABU5P5W3</accession>
<name>A0ABU5P5W3_9PSED</name>
<keyword evidence="3" id="KW-1185">Reference proteome</keyword>
<evidence type="ECO:0000256" key="1">
    <source>
        <dbReference type="SAM" id="MobiDB-lite"/>
    </source>
</evidence>
<dbReference type="Proteomes" id="UP001292571">
    <property type="component" value="Unassembled WGS sequence"/>
</dbReference>